<evidence type="ECO:0000313" key="4">
    <source>
        <dbReference type="Proteomes" id="UP000717328"/>
    </source>
</evidence>
<dbReference type="AlphaFoldDB" id="A0A9P7FPZ3"/>
<feature type="transmembrane region" description="Helical" evidence="2">
    <location>
        <begin position="199"/>
        <end position="217"/>
    </location>
</feature>
<reference evidence="3" key="2">
    <citation type="submission" date="2021-10" db="EMBL/GenBank/DDBJ databases">
        <title>Phylogenomics reveals ancestral predisposition of the termite-cultivated fungus Termitomyces towards a domesticated lifestyle.</title>
        <authorList>
            <person name="Auxier B."/>
            <person name="Grum-Grzhimaylo A."/>
            <person name="Cardenas M.E."/>
            <person name="Lodge J.D."/>
            <person name="Laessoe T."/>
            <person name="Pedersen O."/>
            <person name="Smith M.E."/>
            <person name="Kuyper T.W."/>
            <person name="Franco-Molano E.A."/>
            <person name="Baroni T.J."/>
            <person name="Aanen D.K."/>
        </authorList>
    </citation>
    <scope>NUCLEOTIDE SEQUENCE</scope>
    <source>
        <strain evidence="3">D49</strain>
    </source>
</reference>
<evidence type="ECO:0000256" key="1">
    <source>
        <dbReference type="SAM" id="MobiDB-lite"/>
    </source>
</evidence>
<comment type="caution">
    <text evidence="3">The sequence shown here is derived from an EMBL/GenBank/DDBJ whole genome shotgun (WGS) entry which is preliminary data.</text>
</comment>
<accession>A0A9P7FPZ3</accession>
<feature type="transmembrane region" description="Helical" evidence="2">
    <location>
        <begin position="123"/>
        <end position="147"/>
    </location>
</feature>
<evidence type="ECO:0000256" key="2">
    <source>
        <dbReference type="SAM" id="Phobius"/>
    </source>
</evidence>
<protein>
    <submittedName>
        <fullName evidence="3">Uncharacterized protein</fullName>
    </submittedName>
</protein>
<dbReference type="Proteomes" id="UP000717328">
    <property type="component" value="Unassembled WGS sequence"/>
</dbReference>
<dbReference type="OrthoDB" id="3357408at2759"/>
<feature type="compositionally biased region" description="Polar residues" evidence="1">
    <location>
        <begin position="238"/>
        <end position="256"/>
    </location>
</feature>
<proteinExistence type="predicted"/>
<gene>
    <name evidence="3" type="ORF">H0H81_008924</name>
</gene>
<organism evidence="3 4">
    <name type="scientific">Sphagnurus paluster</name>
    <dbReference type="NCBI Taxonomy" id="117069"/>
    <lineage>
        <taxon>Eukaryota</taxon>
        <taxon>Fungi</taxon>
        <taxon>Dikarya</taxon>
        <taxon>Basidiomycota</taxon>
        <taxon>Agaricomycotina</taxon>
        <taxon>Agaricomycetes</taxon>
        <taxon>Agaricomycetidae</taxon>
        <taxon>Agaricales</taxon>
        <taxon>Tricholomatineae</taxon>
        <taxon>Lyophyllaceae</taxon>
        <taxon>Sphagnurus</taxon>
    </lineage>
</organism>
<feature type="compositionally biased region" description="Low complexity" evidence="1">
    <location>
        <begin position="226"/>
        <end position="237"/>
    </location>
</feature>
<keyword evidence="2" id="KW-0812">Transmembrane</keyword>
<feature type="transmembrane region" description="Helical" evidence="2">
    <location>
        <begin position="172"/>
        <end position="193"/>
    </location>
</feature>
<name>A0A9P7FPZ3_9AGAR</name>
<evidence type="ECO:0000313" key="3">
    <source>
        <dbReference type="EMBL" id="KAG5636174.1"/>
    </source>
</evidence>
<feature type="transmembrane region" description="Helical" evidence="2">
    <location>
        <begin position="81"/>
        <end position="103"/>
    </location>
</feature>
<keyword evidence="2" id="KW-0472">Membrane</keyword>
<feature type="region of interest" description="Disordered" evidence="1">
    <location>
        <begin position="224"/>
        <end position="277"/>
    </location>
</feature>
<keyword evidence="4" id="KW-1185">Reference proteome</keyword>
<keyword evidence="2" id="KW-1133">Transmembrane helix</keyword>
<dbReference type="EMBL" id="JABCKI010005967">
    <property type="protein sequence ID" value="KAG5636174.1"/>
    <property type="molecule type" value="Genomic_DNA"/>
</dbReference>
<reference evidence="3" key="1">
    <citation type="submission" date="2021-02" db="EMBL/GenBank/DDBJ databases">
        <authorList>
            <person name="Nieuwenhuis M."/>
            <person name="Van De Peppel L.J.J."/>
        </authorList>
    </citation>
    <scope>NUCLEOTIDE SEQUENCE</scope>
    <source>
        <strain evidence="3">D49</strain>
    </source>
</reference>
<sequence length="277" mass="31100">MDVAFGLVNNIDAFIKSSNDPIDTFNHTSDWLNVMKMVNFVAQTCIGDGILVRDVHRFLTALLVTFSIKIYRCWIVWNKKWLIIAPSSLMWVAGTVCGIMTAHTEAGLSSNTSLLNEEKLVPFITSMLTLTLVMNLLTTSLIVYRIWSIQRSVKFRATVSSEKSPLWKAMRILIESGLLYTVSIVILFILYMASNNAQFGVSNSVVQIIGITFNLIITRVDRGEATQPTSQTHPTTSRNNNNLPMHTIHIQTSVSRYQDPENVSIADSPESKPSEWK</sequence>